<dbReference type="PANTHER" id="PTHR34071:SF2">
    <property type="entry name" value="FLAVIN-NUCLEOTIDE-BINDING PROTEIN"/>
    <property type="match status" value="1"/>
</dbReference>
<dbReference type="OrthoDB" id="116031at2"/>
<dbReference type="Pfam" id="PF12900">
    <property type="entry name" value="Pyridox_ox_2"/>
    <property type="match status" value="1"/>
</dbReference>
<reference evidence="2" key="1">
    <citation type="submission" date="2016-11" db="EMBL/GenBank/DDBJ databases">
        <authorList>
            <person name="Varghese N."/>
            <person name="Submissions S."/>
        </authorList>
    </citation>
    <scope>NUCLEOTIDE SEQUENCE [LARGE SCALE GENOMIC DNA]</scope>
    <source>
        <strain evidence="2">DSM 22623</strain>
    </source>
</reference>
<protein>
    <recommendedName>
        <fullName evidence="3">Nitroimidazol reductase NimA, pyridoxamine 5'-phosphate oxidase superfamily</fullName>
    </recommendedName>
</protein>
<dbReference type="STRING" id="570521.SAMN04488508_101388"/>
<name>A0A1M6ANF6_9FLAO</name>
<sequence>MGTYSVSSLNKVVRGPKRANYDVQTINTILDDAFLCNVGYIWDSKAIVIPTAYGRKENKLYIHGSLKNRMMLSLLEAGEASVSVTHLDGLVLARSAFHHSANYRSVNVFGKVRKLEDPDEKMAALACILNHMVDGHWDHVRQPNEKEFNATLVLEISMDHASAKVRAEGVNDEPEDHNSSIWAGVVPIRQVAFDAISDELLQPDVNIPDTVNRFVEQNK</sequence>
<dbReference type="Gene3D" id="2.30.110.10">
    <property type="entry name" value="Electron Transport, Fmn-binding Protein, Chain A"/>
    <property type="match status" value="1"/>
</dbReference>
<evidence type="ECO:0000313" key="2">
    <source>
        <dbReference type="Proteomes" id="UP000184432"/>
    </source>
</evidence>
<dbReference type="InterPro" id="IPR012349">
    <property type="entry name" value="Split_barrel_FMN-bd"/>
</dbReference>
<proteinExistence type="predicted"/>
<dbReference type="Proteomes" id="UP000184432">
    <property type="component" value="Unassembled WGS sequence"/>
</dbReference>
<evidence type="ECO:0000313" key="1">
    <source>
        <dbReference type="EMBL" id="SHI38002.1"/>
    </source>
</evidence>
<dbReference type="SUPFAM" id="SSF50475">
    <property type="entry name" value="FMN-binding split barrel"/>
    <property type="match status" value="1"/>
</dbReference>
<dbReference type="RefSeq" id="WP_073313158.1">
    <property type="nucleotide sequence ID" value="NZ_FQYP01000001.1"/>
</dbReference>
<accession>A0A1M6ANF6</accession>
<dbReference type="AlphaFoldDB" id="A0A1M6ANF6"/>
<evidence type="ECO:0008006" key="3">
    <source>
        <dbReference type="Google" id="ProtNLM"/>
    </source>
</evidence>
<dbReference type="InterPro" id="IPR024747">
    <property type="entry name" value="Pyridox_Oxase-rel"/>
</dbReference>
<organism evidence="1 2">
    <name type="scientific">Aquimarina spongiae</name>
    <dbReference type="NCBI Taxonomy" id="570521"/>
    <lineage>
        <taxon>Bacteria</taxon>
        <taxon>Pseudomonadati</taxon>
        <taxon>Bacteroidota</taxon>
        <taxon>Flavobacteriia</taxon>
        <taxon>Flavobacteriales</taxon>
        <taxon>Flavobacteriaceae</taxon>
        <taxon>Aquimarina</taxon>
    </lineage>
</organism>
<keyword evidence="2" id="KW-1185">Reference proteome</keyword>
<dbReference type="PANTHER" id="PTHR34071">
    <property type="entry name" value="5-NITROIMIDAZOLE ANTIBIOTICS RESISTANCE PROTEIN, NIMA-FAMILY-RELATED PROTEIN-RELATED"/>
    <property type="match status" value="1"/>
</dbReference>
<dbReference type="EMBL" id="FQYP01000001">
    <property type="protein sequence ID" value="SHI38002.1"/>
    <property type="molecule type" value="Genomic_DNA"/>
</dbReference>
<gene>
    <name evidence="1" type="ORF">SAMN04488508_101388</name>
</gene>